<feature type="transmembrane region" description="Helical" evidence="8">
    <location>
        <begin position="1126"/>
        <end position="1147"/>
    </location>
</feature>
<evidence type="ECO:0000256" key="5">
    <source>
        <dbReference type="ARBA" id="ARBA00023136"/>
    </source>
</evidence>
<evidence type="ECO:0000256" key="1">
    <source>
        <dbReference type="ARBA" id="ARBA00004141"/>
    </source>
</evidence>
<protein>
    <submittedName>
        <fullName evidence="9">MATE efflux family protein</fullName>
    </submittedName>
</protein>
<comment type="caution">
    <text evidence="9">The sequence shown here is derived from an EMBL/GenBank/DDBJ whole genome shotgun (WGS) entry which is preliminary data.</text>
</comment>
<feature type="transmembrane region" description="Helical" evidence="8">
    <location>
        <begin position="585"/>
        <end position="606"/>
    </location>
</feature>
<feature type="transmembrane region" description="Helical" evidence="8">
    <location>
        <begin position="635"/>
        <end position="654"/>
    </location>
</feature>
<evidence type="ECO:0000313" key="10">
    <source>
        <dbReference type="Proteomes" id="UP000693970"/>
    </source>
</evidence>
<keyword evidence="5 8" id="KW-0472">Membrane</keyword>
<evidence type="ECO:0000256" key="2">
    <source>
        <dbReference type="ARBA" id="ARBA00010199"/>
    </source>
</evidence>
<dbReference type="EMBL" id="JAGRRH010000012">
    <property type="protein sequence ID" value="KAG7362188.1"/>
    <property type="molecule type" value="Genomic_DNA"/>
</dbReference>
<dbReference type="GO" id="GO:0042910">
    <property type="term" value="F:xenobiotic transmembrane transporter activity"/>
    <property type="evidence" value="ECO:0007669"/>
    <property type="project" value="InterPro"/>
</dbReference>
<dbReference type="InterPro" id="IPR044644">
    <property type="entry name" value="DinF-like"/>
</dbReference>
<sequence>MVARVLSYWSLMGLSAQTARWERAMTTNLVELGHALEQSAAFQASAAEQNAMAAETLEEAEAEKMQAAKLEEEAAVLLEESEANAAAAARDELKVEELEEEIAALEAEAGAHAGIAAADELLAEEESAQALADTAQAARIEAQARGEELGIAFCELIPILDVACDVVGGVTAVGLESGAAAEAVKAAAELAAAGATKVEEEREIALAAEVGESAAGEQAVVGGVQAEAAEKSELSEEERLEAEAKETESGALLDKAEADESIAGEEESAAIADEGESESLAAVAVERGVAASWNAILAGGCGLLSLSFFLYRALTSVVFPGTRWILHTTRYKSSLPSTSDSCNTFARDASYILHHCAIFLVVAISFQPVFAALTAMTLKARGGVLLSFACTAALVQALSLHVIPSRFAQVERTGQLVLHFCRRMLVLPLLFTIEVLSIWVIFGAGVLTIPSLATLQLFLLWMTLTTFLGTHILLLEVPHLRLLDKCDTNPHSHATEQGITEKTLIPCETDALMPDSSIRARRYRPNTKIEPSWFASLYHDICTLQIPLEILILACLSEIVIRSVNSLKLIWPIPKPTLIRSRPKWVVTIGVALISFLVALCAFSVVHGQQDRRQSDTKSKTPTKKTATVSTTSRSLLICMVFLSISSFGSSFVFQGHRATSAGPPRIPLRQGSPAIWPPKNFETWIRKQNDELNTRLSTASALTSESGPERNNTINLGTMNNSTVTSSYNWTSQNFKLAIPALIGMLADPLLSLVDTAYVGQVGSTELAALGACTSIFHLAFNAFRATTAATTSLVGNAKNSDERKQVIQISLSLGLILGIVVMTVLEMSGPWCLATMGVPRQSKLFPAAIAYLETRLWAAPTVLAIVVAEGAFRGYGDTKIPLLASLVASFINLILDPILMFSLGWGVKGAAAATGLSQVGAALIYLYFLMTRGMLPRRRSKSVVNRSEVISTILGANLAMIAKQGSLLLAWAYATARATRIGSPHVAAHQVALSCWLVFALILDGAAVSAQVLMSRSMGEFRKVKSLVSYMLRFSVVQGLATTGALLLASPILPKMFTPDLTIRGHLTSLMPHLAWQQLLVSLTLVTEALAIGGNQFQLLAFGTTVSTILAMFQLQQATTVVDIWSRGIVTLFVGRLVTALIGTIRVMRDQRRKEKTTAATAVY</sequence>
<reference evidence="9" key="2">
    <citation type="submission" date="2021-04" db="EMBL/GenBank/DDBJ databases">
        <authorList>
            <person name="Podell S."/>
        </authorList>
    </citation>
    <scope>NUCLEOTIDE SEQUENCE</scope>
    <source>
        <strain evidence="9">Hildebrandi</strain>
    </source>
</reference>
<feature type="transmembrane region" description="Helical" evidence="8">
    <location>
        <begin position="1036"/>
        <end position="1056"/>
    </location>
</feature>
<evidence type="ECO:0000256" key="7">
    <source>
        <dbReference type="SAM" id="MobiDB-lite"/>
    </source>
</evidence>
<feature type="transmembrane region" description="Helical" evidence="8">
    <location>
        <begin position="951"/>
        <end position="973"/>
    </location>
</feature>
<feature type="transmembrane region" description="Helical" evidence="8">
    <location>
        <begin position="357"/>
        <end position="378"/>
    </location>
</feature>
<feature type="transmembrane region" description="Helical" evidence="8">
    <location>
        <begin position="455"/>
        <end position="475"/>
    </location>
</feature>
<dbReference type="NCBIfam" id="TIGR00797">
    <property type="entry name" value="matE"/>
    <property type="match status" value="1"/>
</dbReference>
<organism evidence="9 10">
    <name type="scientific">Nitzschia inconspicua</name>
    <dbReference type="NCBI Taxonomy" id="303405"/>
    <lineage>
        <taxon>Eukaryota</taxon>
        <taxon>Sar</taxon>
        <taxon>Stramenopiles</taxon>
        <taxon>Ochrophyta</taxon>
        <taxon>Bacillariophyta</taxon>
        <taxon>Bacillariophyceae</taxon>
        <taxon>Bacillariophycidae</taxon>
        <taxon>Bacillariales</taxon>
        <taxon>Bacillariaceae</taxon>
        <taxon>Nitzschia</taxon>
    </lineage>
</organism>
<comment type="similarity">
    <text evidence="2">Belongs to the multi antimicrobial extrusion (MATE) (TC 2.A.66.1) family.</text>
</comment>
<keyword evidence="6" id="KW-0175">Coiled coil</keyword>
<evidence type="ECO:0000313" key="9">
    <source>
        <dbReference type="EMBL" id="KAG7362188.1"/>
    </source>
</evidence>
<feature type="transmembrane region" description="Helical" evidence="8">
    <location>
        <begin position="911"/>
        <end position="930"/>
    </location>
</feature>
<dbReference type="Pfam" id="PF01554">
    <property type="entry name" value="MatE"/>
    <property type="match status" value="1"/>
</dbReference>
<evidence type="ECO:0000256" key="3">
    <source>
        <dbReference type="ARBA" id="ARBA00022692"/>
    </source>
</evidence>
<dbReference type="AlphaFoldDB" id="A0A9K3PWF2"/>
<feature type="transmembrane region" description="Helical" evidence="8">
    <location>
        <begin position="424"/>
        <end position="449"/>
    </location>
</feature>
<feature type="transmembrane region" description="Helical" evidence="8">
    <location>
        <begin position="1076"/>
        <end position="1094"/>
    </location>
</feature>
<reference evidence="9" key="1">
    <citation type="journal article" date="2021" name="Sci. Rep.">
        <title>Diploid genomic architecture of Nitzschia inconspicua, an elite biomass production diatom.</title>
        <authorList>
            <person name="Oliver A."/>
            <person name="Podell S."/>
            <person name="Pinowska A."/>
            <person name="Traller J.C."/>
            <person name="Smith S.R."/>
            <person name="McClure R."/>
            <person name="Beliaev A."/>
            <person name="Bohutskyi P."/>
            <person name="Hill E.A."/>
            <person name="Rabines A."/>
            <person name="Zheng H."/>
            <person name="Allen L.Z."/>
            <person name="Kuo A."/>
            <person name="Grigoriev I.V."/>
            <person name="Allen A.E."/>
            <person name="Hazlebeck D."/>
            <person name="Allen E.E."/>
        </authorList>
    </citation>
    <scope>NUCLEOTIDE SEQUENCE</scope>
    <source>
        <strain evidence="9">Hildebrandi</strain>
    </source>
</reference>
<dbReference type="OrthoDB" id="2126698at2759"/>
<feature type="transmembrane region" description="Helical" evidence="8">
    <location>
        <begin position="1101"/>
        <end position="1120"/>
    </location>
</feature>
<dbReference type="PANTHER" id="PTHR42893:SF46">
    <property type="entry name" value="PROTEIN DETOXIFICATION 44, CHLOROPLASTIC"/>
    <property type="match status" value="1"/>
</dbReference>
<proteinExistence type="inferred from homology"/>
<dbReference type="Proteomes" id="UP000693970">
    <property type="component" value="Unassembled WGS sequence"/>
</dbReference>
<evidence type="ECO:0000256" key="4">
    <source>
        <dbReference type="ARBA" id="ARBA00022989"/>
    </source>
</evidence>
<keyword evidence="3 8" id="KW-0812">Transmembrane</keyword>
<feature type="transmembrane region" description="Helical" evidence="8">
    <location>
        <begin position="808"/>
        <end position="827"/>
    </location>
</feature>
<dbReference type="PANTHER" id="PTHR42893">
    <property type="entry name" value="PROTEIN DETOXIFICATION 44, CHLOROPLASTIC-RELATED"/>
    <property type="match status" value="1"/>
</dbReference>
<evidence type="ECO:0000256" key="8">
    <source>
        <dbReference type="SAM" id="Phobius"/>
    </source>
</evidence>
<keyword evidence="4 8" id="KW-1133">Transmembrane helix</keyword>
<feature type="transmembrane region" description="Helical" evidence="8">
    <location>
        <begin position="882"/>
        <end position="905"/>
    </location>
</feature>
<gene>
    <name evidence="9" type="ORF">IV203_025854</name>
</gene>
<feature type="compositionally biased region" description="Basic and acidic residues" evidence="7">
    <location>
        <begin position="241"/>
        <end position="258"/>
    </location>
</feature>
<feature type="coiled-coil region" evidence="6">
    <location>
        <begin position="43"/>
        <end position="138"/>
    </location>
</feature>
<evidence type="ECO:0000256" key="6">
    <source>
        <dbReference type="SAM" id="Coils"/>
    </source>
</evidence>
<dbReference type="GO" id="GO:0016020">
    <property type="term" value="C:membrane"/>
    <property type="evidence" value="ECO:0007669"/>
    <property type="project" value="UniProtKB-SubCell"/>
</dbReference>
<comment type="subcellular location">
    <subcellularLocation>
        <location evidence="1">Membrane</location>
        <topology evidence="1">Multi-pass membrane protein</topology>
    </subcellularLocation>
</comment>
<feature type="compositionally biased region" description="Acidic residues" evidence="7">
    <location>
        <begin position="259"/>
        <end position="275"/>
    </location>
</feature>
<dbReference type="InterPro" id="IPR002528">
    <property type="entry name" value="MATE_fam"/>
</dbReference>
<feature type="transmembrane region" description="Helical" evidence="8">
    <location>
        <begin position="384"/>
        <end position="403"/>
    </location>
</feature>
<keyword evidence="10" id="KW-1185">Reference proteome</keyword>
<feature type="transmembrane region" description="Helical" evidence="8">
    <location>
        <begin position="847"/>
        <end position="870"/>
    </location>
</feature>
<accession>A0A9K3PWF2</accession>
<feature type="region of interest" description="Disordered" evidence="7">
    <location>
        <begin position="227"/>
        <end position="275"/>
    </location>
</feature>
<feature type="transmembrane region" description="Helical" evidence="8">
    <location>
        <begin position="293"/>
        <end position="314"/>
    </location>
</feature>
<dbReference type="GO" id="GO:0015297">
    <property type="term" value="F:antiporter activity"/>
    <property type="evidence" value="ECO:0007669"/>
    <property type="project" value="InterPro"/>
</dbReference>
<feature type="transmembrane region" description="Helical" evidence="8">
    <location>
        <begin position="993"/>
        <end position="1015"/>
    </location>
</feature>
<name>A0A9K3PWF2_9STRA</name>